<dbReference type="InterPro" id="IPR006635">
    <property type="entry name" value="NEAT_dom"/>
</dbReference>
<dbReference type="RefSeq" id="WP_137634405.1">
    <property type="nucleotide sequence ID" value="NZ_BJDL01000009.1"/>
</dbReference>
<comment type="subcellular location">
    <subcellularLocation>
        <location evidence="1">Cell envelope</location>
    </subcellularLocation>
</comment>
<evidence type="ECO:0000256" key="3">
    <source>
        <dbReference type="ARBA" id="ARBA00022525"/>
    </source>
</evidence>
<dbReference type="PROSITE" id="PS50847">
    <property type="entry name" value="GRAM_POS_ANCHORING"/>
    <property type="match status" value="1"/>
</dbReference>
<evidence type="ECO:0000256" key="4">
    <source>
        <dbReference type="ARBA" id="ARBA00022729"/>
    </source>
</evidence>
<evidence type="ECO:0000256" key="5">
    <source>
        <dbReference type="ARBA" id="ARBA00023088"/>
    </source>
</evidence>
<feature type="compositionally biased region" description="Low complexity" evidence="6">
    <location>
        <begin position="210"/>
        <end position="223"/>
    </location>
</feature>
<organism evidence="10 11">
    <name type="scientific">Lactiplantibacillus songbeiensis</name>
    <dbReference type="NCBI Taxonomy" id="2559920"/>
    <lineage>
        <taxon>Bacteria</taxon>
        <taxon>Bacillati</taxon>
        <taxon>Bacillota</taxon>
        <taxon>Bacilli</taxon>
        <taxon>Lactobacillales</taxon>
        <taxon>Lactobacillaceae</taxon>
        <taxon>Lactiplantibacillus</taxon>
    </lineage>
</organism>
<dbReference type="Pfam" id="PF05031">
    <property type="entry name" value="NEAT"/>
    <property type="match status" value="1"/>
</dbReference>
<comment type="caution">
    <text evidence="10">The sequence shown here is derived from an EMBL/GenBank/DDBJ whole genome shotgun (WGS) entry which is preliminary data.</text>
</comment>
<sequence length="429" mass="45539">MQLKWIKVGLRGLIALIFALVNVSAMQTVQASTLKDSTYNEVPVHVRKDENGAPSAIPSTAQSSFSQSAKVVANNGTYQVTIATNDPNKMMQSVTVNGQNALTDNSISFTLSEPTTNVKITFDLEINMPGMPKPIKKTESAWLVFDWSNVPTVTAPAASEVNEGTSSVVTTSTKDNTTPAKSADSTPAASSAPSSSSTSAKTKTNDAKKTSTTPTTKATTTKAKTTRSALDTTGWTYEVLQADNNQVSAANKFYTHAAKITKVGNHYQVQLTVKYAKNSGMQARGFKPITTDGEAAQNVIYGTSGKDYVVTYTFNVNKLSDLNQLIKGTVHVAVPTVGINQDFTVRFKFSHQGTAINHAADSAQAVPTSNKPTKNGSTNGDAADTATGNHHGNLPQTSERRAVLASVLGLVTLLAVSGVVLYRKSRVIK</sequence>
<evidence type="ECO:0000256" key="6">
    <source>
        <dbReference type="SAM" id="MobiDB-lite"/>
    </source>
</evidence>
<proteinExistence type="predicted"/>
<feature type="domain" description="Gram-positive cocci surface proteins LPxTG" evidence="9">
    <location>
        <begin position="394"/>
        <end position="429"/>
    </location>
</feature>
<dbReference type="Gene3D" id="2.60.40.1850">
    <property type="match status" value="2"/>
</dbReference>
<feature type="region of interest" description="Disordered" evidence="6">
    <location>
        <begin position="156"/>
        <end position="227"/>
    </location>
</feature>
<reference evidence="11" key="1">
    <citation type="journal article" date="2019" name="Int. J. Syst. Evol. Microbiol.">
        <title>The Global Catalogue of Microorganisms (GCM) 10K type strain sequencing project: providing services to taxonomists for standard genome sequencing and annotation.</title>
        <authorList>
            <consortium name="The Broad Institute Genomics Platform"/>
            <consortium name="The Broad Institute Genome Sequencing Center for Infectious Disease"/>
            <person name="Wu L."/>
            <person name="Ma J."/>
        </authorList>
    </citation>
    <scope>NUCLEOTIDE SEQUENCE [LARGE SCALE GENOMIC DNA]</scope>
    <source>
        <strain evidence="11">CCM 8931</strain>
    </source>
</reference>
<dbReference type="SUPFAM" id="SSF158911">
    <property type="entry name" value="NEAT domain-like"/>
    <property type="match status" value="1"/>
</dbReference>
<dbReference type="InterPro" id="IPR019931">
    <property type="entry name" value="LPXTG_anchor"/>
</dbReference>
<keyword evidence="7" id="KW-0812">Transmembrane</keyword>
<accession>A0ABW4C3C0</accession>
<dbReference type="EMBL" id="JBHTOJ010000017">
    <property type="protein sequence ID" value="MFD1420839.1"/>
    <property type="molecule type" value="Genomic_DNA"/>
</dbReference>
<evidence type="ECO:0000256" key="7">
    <source>
        <dbReference type="SAM" id="Phobius"/>
    </source>
</evidence>
<dbReference type="Proteomes" id="UP001597188">
    <property type="component" value="Unassembled WGS sequence"/>
</dbReference>
<keyword evidence="7" id="KW-0472">Membrane</keyword>
<keyword evidence="5" id="KW-0572">Peptidoglycan-anchor</keyword>
<evidence type="ECO:0000313" key="10">
    <source>
        <dbReference type="EMBL" id="MFD1420839.1"/>
    </source>
</evidence>
<keyword evidence="7" id="KW-1133">Transmembrane helix</keyword>
<feature type="compositionally biased region" description="Polar residues" evidence="6">
    <location>
        <begin position="365"/>
        <end position="395"/>
    </location>
</feature>
<feature type="transmembrane region" description="Helical" evidence="7">
    <location>
        <begin position="402"/>
        <end position="422"/>
    </location>
</feature>
<feature type="region of interest" description="Disordered" evidence="6">
    <location>
        <begin position="359"/>
        <end position="395"/>
    </location>
</feature>
<keyword evidence="3" id="KW-0964">Secreted</keyword>
<protein>
    <submittedName>
        <fullName evidence="10">NEAT domain-containing protein</fullName>
    </submittedName>
</protein>
<evidence type="ECO:0000256" key="2">
    <source>
        <dbReference type="ARBA" id="ARBA00022512"/>
    </source>
</evidence>
<keyword evidence="4 8" id="KW-0732">Signal</keyword>
<evidence type="ECO:0000313" key="11">
    <source>
        <dbReference type="Proteomes" id="UP001597188"/>
    </source>
</evidence>
<dbReference type="CDD" id="cd06920">
    <property type="entry name" value="NEAT"/>
    <property type="match status" value="1"/>
</dbReference>
<keyword evidence="11" id="KW-1185">Reference proteome</keyword>
<keyword evidence="2" id="KW-0134">Cell wall</keyword>
<dbReference type="InterPro" id="IPR037250">
    <property type="entry name" value="NEAT_dom_sf"/>
</dbReference>
<gene>
    <name evidence="10" type="ORF">ACFQ5L_07715</name>
</gene>
<evidence type="ECO:0000259" key="9">
    <source>
        <dbReference type="PROSITE" id="PS50847"/>
    </source>
</evidence>
<feature type="chain" id="PRO_5045890299" evidence="8">
    <location>
        <begin position="32"/>
        <end position="429"/>
    </location>
</feature>
<dbReference type="NCBIfam" id="TIGR01167">
    <property type="entry name" value="LPXTG_anchor"/>
    <property type="match status" value="1"/>
</dbReference>
<feature type="compositionally biased region" description="Polar residues" evidence="6">
    <location>
        <begin position="162"/>
        <end position="176"/>
    </location>
</feature>
<evidence type="ECO:0000256" key="1">
    <source>
        <dbReference type="ARBA" id="ARBA00004196"/>
    </source>
</evidence>
<name>A0ABW4C3C0_9LACO</name>
<feature type="signal peptide" evidence="8">
    <location>
        <begin position="1"/>
        <end position="31"/>
    </location>
</feature>
<evidence type="ECO:0000256" key="8">
    <source>
        <dbReference type="SAM" id="SignalP"/>
    </source>
</evidence>
<feature type="compositionally biased region" description="Low complexity" evidence="6">
    <location>
        <begin position="177"/>
        <end position="202"/>
    </location>
</feature>